<dbReference type="SUPFAM" id="SSF52540">
    <property type="entry name" value="P-loop containing nucleoside triphosphate hydrolases"/>
    <property type="match status" value="1"/>
</dbReference>
<keyword evidence="2" id="KW-0067">ATP-binding</keyword>
<proteinExistence type="predicted"/>
<dbReference type="InterPro" id="IPR000014">
    <property type="entry name" value="PAS"/>
</dbReference>
<dbReference type="SUPFAM" id="SSF55785">
    <property type="entry name" value="PYP-like sensor domain (PAS domain)"/>
    <property type="match status" value="1"/>
</dbReference>
<dbReference type="InterPro" id="IPR013767">
    <property type="entry name" value="PAS_fold"/>
</dbReference>
<evidence type="ECO:0000256" key="2">
    <source>
        <dbReference type="ARBA" id="ARBA00022840"/>
    </source>
</evidence>
<evidence type="ECO:0000259" key="4">
    <source>
        <dbReference type="PROSITE" id="PS50112"/>
    </source>
</evidence>
<dbReference type="SMART" id="SM00382">
    <property type="entry name" value="AAA"/>
    <property type="match status" value="1"/>
</dbReference>
<evidence type="ECO:0000256" key="1">
    <source>
        <dbReference type="ARBA" id="ARBA00022741"/>
    </source>
</evidence>
<comment type="caution">
    <text evidence="5">The sequence shown here is derived from an EMBL/GenBank/DDBJ whole genome shotgun (WGS) entry which is preliminary data.</text>
</comment>
<protein>
    <submittedName>
        <fullName evidence="5">Transcriptional regulator with PAS, ATPase and Fis domain</fullName>
    </submittedName>
</protein>
<evidence type="ECO:0000259" key="3">
    <source>
        <dbReference type="PROSITE" id="PS50045"/>
    </source>
</evidence>
<dbReference type="EMBL" id="JAGGKC010000017">
    <property type="protein sequence ID" value="MBP1919591.1"/>
    <property type="molecule type" value="Genomic_DNA"/>
</dbReference>
<organism evidence="5 6">
    <name type="scientific">Youngiibacter multivorans</name>
    <dbReference type="NCBI Taxonomy" id="937251"/>
    <lineage>
        <taxon>Bacteria</taxon>
        <taxon>Bacillati</taxon>
        <taxon>Bacillota</taxon>
        <taxon>Clostridia</taxon>
        <taxon>Eubacteriales</taxon>
        <taxon>Clostridiaceae</taxon>
        <taxon>Youngiibacter</taxon>
    </lineage>
</organism>
<dbReference type="Proteomes" id="UP001519271">
    <property type="component" value="Unassembled WGS sequence"/>
</dbReference>
<keyword evidence="6" id="KW-1185">Reference proteome</keyword>
<feature type="domain" description="PAS" evidence="4">
    <location>
        <begin position="215"/>
        <end position="260"/>
    </location>
</feature>
<dbReference type="PANTHER" id="PTHR32071:SF57">
    <property type="entry name" value="C4-DICARBOXYLATE TRANSPORT TRANSCRIPTIONAL REGULATORY PROTEIN DCTD"/>
    <property type="match status" value="1"/>
</dbReference>
<dbReference type="InterPro" id="IPR025662">
    <property type="entry name" value="Sigma_54_int_dom_ATP-bd_1"/>
</dbReference>
<dbReference type="InterPro" id="IPR027417">
    <property type="entry name" value="P-loop_NTPase"/>
</dbReference>
<dbReference type="Gene3D" id="3.40.50.300">
    <property type="entry name" value="P-loop containing nucleotide triphosphate hydrolases"/>
    <property type="match status" value="1"/>
</dbReference>
<dbReference type="InterPro" id="IPR025943">
    <property type="entry name" value="Sigma_54_int_dom_ATP-bd_2"/>
</dbReference>
<dbReference type="CDD" id="cd00009">
    <property type="entry name" value="AAA"/>
    <property type="match status" value="1"/>
</dbReference>
<dbReference type="Pfam" id="PF00158">
    <property type="entry name" value="Sigma54_activat"/>
    <property type="match status" value="1"/>
</dbReference>
<dbReference type="InterPro" id="IPR002078">
    <property type="entry name" value="Sigma_54_int"/>
</dbReference>
<dbReference type="Pfam" id="PF25601">
    <property type="entry name" value="AAA_lid_14"/>
    <property type="match status" value="1"/>
</dbReference>
<gene>
    <name evidence="5" type="ORF">J2Z34_002081</name>
</gene>
<dbReference type="InterPro" id="IPR003593">
    <property type="entry name" value="AAA+_ATPase"/>
</dbReference>
<evidence type="ECO:0000313" key="5">
    <source>
        <dbReference type="EMBL" id="MBP1919591.1"/>
    </source>
</evidence>
<evidence type="ECO:0000313" key="6">
    <source>
        <dbReference type="Proteomes" id="UP001519271"/>
    </source>
</evidence>
<reference evidence="5 6" key="1">
    <citation type="submission" date="2021-03" db="EMBL/GenBank/DDBJ databases">
        <title>Genomic Encyclopedia of Type Strains, Phase IV (KMG-IV): sequencing the most valuable type-strain genomes for metagenomic binning, comparative biology and taxonomic classification.</title>
        <authorList>
            <person name="Goeker M."/>
        </authorList>
    </citation>
    <scope>NUCLEOTIDE SEQUENCE [LARGE SCALE GENOMIC DNA]</scope>
    <source>
        <strain evidence="5 6">DSM 6139</strain>
    </source>
</reference>
<dbReference type="InterPro" id="IPR035965">
    <property type="entry name" value="PAS-like_dom_sf"/>
</dbReference>
<dbReference type="InterPro" id="IPR058031">
    <property type="entry name" value="AAA_lid_NorR"/>
</dbReference>
<dbReference type="PANTHER" id="PTHR32071">
    <property type="entry name" value="TRANSCRIPTIONAL REGULATORY PROTEIN"/>
    <property type="match status" value="1"/>
</dbReference>
<dbReference type="RefSeq" id="WP_342453152.1">
    <property type="nucleotide sequence ID" value="NZ_JAGGKC010000017.1"/>
</dbReference>
<dbReference type="Gene3D" id="3.30.450.20">
    <property type="entry name" value="PAS domain"/>
    <property type="match status" value="1"/>
</dbReference>
<dbReference type="CDD" id="cd00130">
    <property type="entry name" value="PAS"/>
    <property type="match status" value="1"/>
</dbReference>
<accession>A0ABS4G4X1</accession>
<dbReference type="PROSITE" id="PS50112">
    <property type="entry name" value="PAS"/>
    <property type="match status" value="1"/>
</dbReference>
<name>A0ABS4G4X1_9CLOT</name>
<dbReference type="Gene3D" id="1.10.10.10">
    <property type="entry name" value="Winged helix-like DNA-binding domain superfamily/Winged helix DNA-binding domain"/>
    <property type="match status" value="1"/>
</dbReference>
<sequence length="695" mass="78380">MVIIKKRITVIAWDKVASKFYENQIIDLFGELVVTSSYHVRNGSVKDIADADLYVVSTDAFESMSDLQRYIPQGRPMVEIEVTYTRKAIEVLLELPEGTEALFVNLSEKMVREAITRLSQLGINHIKFTPCFPGCIPPSGFKLAVTPDECRYVPEDVEKIINLGQRVLASTTVVEIALRLRFDFLLEREQFRSYFRSIAANNYSFDQLFGRSLRLESQFEILLNIMDDGIIGVDENSYIFACNPKACDIAGINPESLVNQPASEAVPFIPFEECRKSRKKIENRLVRIKGVDINYSISPVIRGSEYMGSFATIQRFTEEETKQHNLRIQLLNKGHKAKYEFDDIIGNSEVIIRSKSIAEKMAKTNSSVLITGESGTGKELFAQAIHNSSARKEYPFIAINCAAMPDNLLESELFGYEDGAFTGARKGGKLGLFEFAHKGTIFLDEVEGMSPALQIKLLRVIQEGEVMRVGGNKIITVDVRIIAASNESLDDLVASGIFRKDLYYRLNTLPVQLPPLRERGDDIMLLFHVFRKEFGGRFELSNNAEKAFMTHSWNGNIRELRNYVEYLAYLDKNVIECEDLPQSFHSCISRPAKSLSGNSGSYESELLLRIAGNRLDDYLFVLECLNEAYVKHETIGRNSIAEMADSNGIYLSQQEIRDILNKLDGLSLIKISKGRGGSKINSKGISVFSEMRTKY</sequence>
<dbReference type="PROSITE" id="PS00675">
    <property type="entry name" value="SIGMA54_INTERACT_1"/>
    <property type="match status" value="1"/>
</dbReference>
<dbReference type="Gene3D" id="1.10.8.60">
    <property type="match status" value="1"/>
</dbReference>
<dbReference type="Pfam" id="PF00989">
    <property type="entry name" value="PAS"/>
    <property type="match status" value="1"/>
</dbReference>
<dbReference type="SMART" id="SM00091">
    <property type="entry name" value="PAS"/>
    <property type="match status" value="1"/>
</dbReference>
<dbReference type="PROSITE" id="PS50045">
    <property type="entry name" value="SIGMA54_INTERACT_4"/>
    <property type="match status" value="1"/>
</dbReference>
<dbReference type="InterPro" id="IPR036388">
    <property type="entry name" value="WH-like_DNA-bd_sf"/>
</dbReference>
<dbReference type="PROSITE" id="PS00676">
    <property type="entry name" value="SIGMA54_INTERACT_2"/>
    <property type="match status" value="1"/>
</dbReference>
<feature type="domain" description="Sigma-54 factor interaction" evidence="3">
    <location>
        <begin position="344"/>
        <end position="569"/>
    </location>
</feature>
<keyword evidence="1" id="KW-0547">Nucleotide-binding</keyword>